<gene>
    <name evidence="2" type="ORF">KIW84_055725</name>
</gene>
<dbReference type="Gramene" id="Psat05G0572500-T1">
    <property type="protein sequence ID" value="KAI5410335.1"/>
    <property type="gene ID" value="KIW84_055725"/>
</dbReference>
<reference evidence="2 3" key="1">
    <citation type="journal article" date="2022" name="Nat. Genet.">
        <title>Improved pea reference genome and pan-genome highlight genomic features and evolutionary characteristics.</title>
        <authorList>
            <person name="Yang T."/>
            <person name="Liu R."/>
            <person name="Luo Y."/>
            <person name="Hu S."/>
            <person name="Wang D."/>
            <person name="Wang C."/>
            <person name="Pandey M.K."/>
            <person name="Ge S."/>
            <person name="Xu Q."/>
            <person name="Li N."/>
            <person name="Li G."/>
            <person name="Huang Y."/>
            <person name="Saxena R.K."/>
            <person name="Ji Y."/>
            <person name="Li M."/>
            <person name="Yan X."/>
            <person name="He Y."/>
            <person name="Liu Y."/>
            <person name="Wang X."/>
            <person name="Xiang C."/>
            <person name="Varshney R.K."/>
            <person name="Ding H."/>
            <person name="Gao S."/>
            <person name="Zong X."/>
        </authorList>
    </citation>
    <scope>NUCLEOTIDE SEQUENCE [LARGE SCALE GENOMIC DNA]</scope>
    <source>
        <strain evidence="2 3">cv. Zhongwan 6</strain>
    </source>
</reference>
<accession>A0A9D4X0Z2</accession>
<feature type="compositionally biased region" description="Low complexity" evidence="1">
    <location>
        <begin position="62"/>
        <end position="75"/>
    </location>
</feature>
<feature type="region of interest" description="Disordered" evidence="1">
    <location>
        <begin position="417"/>
        <end position="441"/>
    </location>
</feature>
<protein>
    <submittedName>
        <fullName evidence="2">Uncharacterized protein</fullName>
    </submittedName>
</protein>
<feature type="compositionally biased region" description="Acidic residues" evidence="1">
    <location>
        <begin position="418"/>
        <end position="441"/>
    </location>
</feature>
<comment type="caution">
    <text evidence="2">The sequence shown here is derived from an EMBL/GenBank/DDBJ whole genome shotgun (WGS) entry which is preliminary data.</text>
</comment>
<evidence type="ECO:0000313" key="2">
    <source>
        <dbReference type="EMBL" id="KAI5410335.1"/>
    </source>
</evidence>
<evidence type="ECO:0000256" key="1">
    <source>
        <dbReference type="SAM" id="MobiDB-lite"/>
    </source>
</evidence>
<dbReference type="EMBL" id="JAMSHJ010000005">
    <property type="protein sequence ID" value="KAI5410335.1"/>
    <property type="molecule type" value="Genomic_DNA"/>
</dbReference>
<organism evidence="2 3">
    <name type="scientific">Pisum sativum</name>
    <name type="common">Garden pea</name>
    <name type="synonym">Lathyrus oleraceus</name>
    <dbReference type="NCBI Taxonomy" id="3888"/>
    <lineage>
        <taxon>Eukaryota</taxon>
        <taxon>Viridiplantae</taxon>
        <taxon>Streptophyta</taxon>
        <taxon>Embryophyta</taxon>
        <taxon>Tracheophyta</taxon>
        <taxon>Spermatophyta</taxon>
        <taxon>Magnoliopsida</taxon>
        <taxon>eudicotyledons</taxon>
        <taxon>Gunneridae</taxon>
        <taxon>Pentapetalae</taxon>
        <taxon>rosids</taxon>
        <taxon>fabids</taxon>
        <taxon>Fabales</taxon>
        <taxon>Fabaceae</taxon>
        <taxon>Papilionoideae</taxon>
        <taxon>50 kb inversion clade</taxon>
        <taxon>NPAAA clade</taxon>
        <taxon>Hologalegina</taxon>
        <taxon>IRL clade</taxon>
        <taxon>Fabeae</taxon>
        <taxon>Lathyrus</taxon>
    </lineage>
</organism>
<keyword evidence="3" id="KW-1185">Reference proteome</keyword>
<feature type="compositionally biased region" description="Basic and acidic residues" evidence="1">
    <location>
        <begin position="203"/>
        <end position="230"/>
    </location>
</feature>
<feature type="compositionally biased region" description="Polar residues" evidence="1">
    <location>
        <begin position="1"/>
        <end position="11"/>
    </location>
</feature>
<name>A0A9D4X0Z2_PEA</name>
<feature type="region of interest" description="Disordered" evidence="1">
    <location>
        <begin position="200"/>
        <end position="230"/>
    </location>
</feature>
<proteinExistence type="predicted"/>
<feature type="region of interest" description="Disordered" evidence="1">
    <location>
        <begin position="1"/>
        <end position="21"/>
    </location>
</feature>
<dbReference type="Proteomes" id="UP001058974">
    <property type="component" value="Chromosome 5"/>
</dbReference>
<evidence type="ECO:0000313" key="3">
    <source>
        <dbReference type="Proteomes" id="UP001058974"/>
    </source>
</evidence>
<feature type="compositionally biased region" description="Basic residues" evidence="1">
    <location>
        <begin position="47"/>
        <end position="61"/>
    </location>
</feature>
<sequence length="441" mass="48893">MSQPSVSTPSKHSKEQSNPKNIGAEIDLFDVITNSIPLSIVPVHATPMRKSRTSSSRKGKTSKVSTSSSPSMTVRNMNAPELPTIVKKHRSMTSIDLDPISVEPNVDVSKDCPVVTNVMENVEASETSNRPRSVTTLSKSSMIITDKEDVDKNIRVLISQVLGIDPKTNVVPDVSIPLAQPDKNTGIPMDKSDVNVLTLSTEQSKDKERSEEMTDDLANKDKNPIEKNDQPTDIVNIEELDSDDVPIGQRLDPVDDRMLHYVIYHVLLPKDSNLSQINDLEMQVIFAVKNKIKVNWLPTMLYHLKQQLTLKTRLPYGRLISRILESTDMEIGREPFIAMTTTANEINGVTIMKNTGIVQCNDGSYKYDDGSSSSNFPIPEGGITNEFLYTTMMSQHRETTRAIKSLCNLVLSSRNLPVDDDEGDVGSEAEGEDSEDMSDED</sequence>
<feature type="region of interest" description="Disordered" evidence="1">
    <location>
        <begin position="47"/>
        <end position="76"/>
    </location>
</feature>
<dbReference type="AlphaFoldDB" id="A0A9D4X0Z2"/>